<accession>A0A445N2J0</accession>
<dbReference type="PROSITE" id="PS00377">
    <property type="entry name" value="ADOMET_SYNTHASE_2"/>
    <property type="match status" value="1"/>
</dbReference>
<keyword evidence="4 10" id="KW-0808">Transferase</keyword>
<keyword evidence="10" id="KW-0963">Cytoplasm</keyword>
<dbReference type="NCBIfam" id="TIGR01034">
    <property type="entry name" value="metK"/>
    <property type="match status" value="1"/>
</dbReference>
<dbReference type="Pfam" id="PF02772">
    <property type="entry name" value="S-AdoMet_synt_M"/>
    <property type="match status" value="1"/>
</dbReference>
<comment type="catalytic activity">
    <reaction evidence="10">
        <text>L-methionine + ATP + H2O = S-adenosyl-L-methionine + phosphate + diphosphate</text>
        <dbReference type="Rhea" id="RHEA:21080"/>
        <dbReference type="ChEBI" id="CHEBI:15377"/>
        <dbReference type="ChEBI" id="CHEBI:30616"/>
        <dbReference type="ChEBI" id="CHEBI:33019"/>
        <dbReference type="ChEBI" id="CHEBI:43474"/>
        <dbReference type="ChEBI" id="CHEBI:57844"/>
        <dbReference type="ChEBI" id="CHEBI:59789"/>
        <dbReference type="EC" id="2.5.1.6"/>
    </reaction>
</comment>
<dbReference type="CDD" id="cd18079">
    <property type="entry name" value="S-AdoMet_synt"/>
    <property type="match status" value="1"/>
</dbReference>
<evidence type="ECO:0000256" key="1">
    <source>
        <dbReference type="ARBA" id="ARBA00005224"/>
    </source>
</evidence>
<dbReference type="GO" id="GO:0004478">
    <property type="term" value="F:methionine adenosyltransferase activity"/>
    <property type="evidence" value="ECO:0007669"/>
    <property type="project" value="UniProtKB-UniRule"/>
</dbReference>
<evidence type="ECO:0000256" key="6">
    <source>
        <dbReference type="ARBA" id="ARBA00022741"/>
    </source>
</evidence>
<evidence type="ECO:0000259" key="15">
    <source>
        <dbReference type="Pfam" id="PF02773"/>
    </source>
</evidence>
<evidence type="ECO:0000256" key="9">
    <source>
        <dbReference type="ARBA" id="ARBA00022958"/>
    </source>
</evidence>
<dbReference type="SUPFAM" id="SSF55973">
    <property type="entry name" value="S-adenosylmethionine synthetase"/>
    <property type="match status" value="3"/>
</dbReference>
<dbReference type="InterPro" id="IPR002133">
    <property type="entry name" value="S-AdoMet_synthetase"/>
</dbReference>
<feature type="binding site" evidence="10">
    <location>
        <position position="265"/>
    </location>
    <ligand>
        <name>ATP</name>
        <dbReference type="ChEBI" id="CHEBI:30616"/>
        <note>ligand shared between two neighboring subunits</note>
    </ligand>
</feature>
<evidence type="ECO:0000313" key="16">
    <source>
        <dbReference type="EMBL" id="SPD75929.1"/>
    </source>
</evidence>
<feature type="region of interest" description="Flexible loop" evidence="10">
    <location>
        <begin position="101"/>
        <end position="111"/>
    </location>
</feature>
<protein>
    <recommendedName>
        <fullName evidence="10">S-adenosylmethionine synthase</fullName>
        <shortName evidence="10">AdoMet synthase</shortName>
        <ecNumber evidence="10">2.5.1.6</ecNumber>
    </recommendedName>
    <alternativeName>
        <fullName evidence="10">MAT</fullName>
    </alternativeName>
    <alternativeName>
        <fullName evidence="10">Methionine adenosyltransferase</fullName>
    </alternativeName>
</protein>
<evidence type="ECO:0000259" key="13">
    <source>
        <dbReference type="Pfam" id="PF00438"/>
    </source>
</evidence>
<dbReference type="Pfam" id="PF02773">
    <property type="entry name" value="S-AdoMet_synt_C"/>
    <property type="match status" value="1"/>
</dbReference>
<feature type="binding site" description="in other chain" evidence="10">
    <location>
        <position position="273"/>
    </location>
    <ligand>
        <name>L-methionine</name>
        <dbReference type="ChEBI" id="CHEBI:57844"/>
        <note>ligand shared between two neighboring subunits</note>
    </ligand>
</feature>
<dbReference type="GO" id="GO:0005524">
    <property type="term" value="F:ATP binding"/>
    <property type="evidence" value="ECO:0007669"/>
    <property type="project" value="UniProtKB-UniRule"/>
</dbReference>
<sequence>MKSANFLFTSESVTEGHPDKIADQISDHILDKILEQDPRSRVACETLVTTGLAMIAGEITTTAYVDMPEVVRQTIKDIGYSNSSMGFDWETCAVISTIDKQSPDIAMGVDGQGLFKEQGAGDQGLMFGYACRDTDVFMPMPIYLAHRLTQRLSYVRKSGQLPWLRPDGKSQVTVEYVDGRPTRIHTIVIAAQHSPDVDYDTIREAIIEQVIREVIPKDMLDNKTQYFINTTGRFVVGGPLGDCGLTGRKIIMDTYGGFGYHGGGAFSGKDPSKVDRSASYMCRYIAKNIVAAGLAERCEIQVAYTIGRAQPVSLLVGAYSTGVVPSQELTEIVKKEFDLRPAAIIERLDLLRPIYRKTCNYGHFGRELPEFGWEKTDMVNALKSAVK</sequence>
<keyword evidence="9 10" id="KW-0630">Potassium</keyword>
<dbReference type="EMBL" id="OJIN01000223">
    <property type="protein sequence ID" value="SPD75929.1"/>
    <property type="molecule type" value="Genomic_DNA"/>
</dbReference>
<evidence type="ECO:0000256" key="10">
    <source>
        <dbReference type="HAMAP-Rule" id="MF_00086"/>
    </source>
</evidence>
<feature type="binding site" evidence="10">
    <location>
        <position position="242"/>
    </location>
    <ligand>
        <name>L-methionine</name>
        <dbReference type="ChEBI" id="CHEBI:57844"/>
        <note>ligand shared between two neighboring subunits</note>
    </ligand>
</feature>
<comment type="cofactor">
    <cofactor evidence="10">
        <name>Mg(2+)</name>
        <dbReference type="ChEBI" id="CHEBI:18420"/>
    </cofactor>
    <text evidence="10">Binds 2 divalent ions per subunit.</text>
</comment>
<dbReference type="GO" id="GO:0006730">
    <property type="term" value="P:one-carbon metabolic process"/>
    <property type="evidence" value="ECO:0007669"/>
    <property type="project" value="UniProtKB-KW"/>
</dbReference>
<keyword evidence="5 10" id="KW-0479">Metal-binding</keyword>
<dbReference type="InterPro" id="IPR022629">
    <property type="entry name" value="S-AdoMet_synt_central"/>
</dbReference>
<feature type="binding site" description="in other chain" evidence="10">
    <location>
        <begin position="167"/>
        <end position="169"/>
    </location>
    <ligand>
        <name>ATP</name>
        <dbReference type="ChEBI" id="CHEBI:30616"/>
        <note>ligand shared between two neighboring subunits</note>
    </ligand>
</feature>
<evidence type="ECO:0000256" key="2">
    <source>
        <dbReference type="ARBA" id="ARBA00009685"/>
    </source>
</evidence>
<comment type="subcellular location">
    <subcellularLocation>
        <location evidence="10 11">Cytoplasm</location>
    </subcellularLocation>
</comment>
<dbReference type="Pfam" id="PF00438">
    <property type="entry name" value="S-AdoMet_synt_N"/>
    <property type="match status" value="1"/>
</dbReference>
<dbReference type="HAMAP" id="MF_00086">
    <property type="entry name" value="S_AdoMet_synth1"/>
    <property type="match status" value="1"/>
</dbReference>
<dbReference type="GO" id="GO:0005737">
    <property type="term" value="C:cytoplasm"/>
    <property type="evidence" value="ECO:0007669"/>
    <property type="project" value="UniProtKB-SubCell"/>
</dbReference>
<dbReference type="GO" id="GO:0000287">
    <property type="term" value="F:magnesium ion binding"/>
    <property type="evidence" value="ECO:0007669"/>
    <property type="project" value="UniProtKB-UniRule"/>
</dbReference>
<keyword evidence="6 10" id="KW-0547">Nucleotide-binding</keyword>
<dbReference type="GO" id="GO:0006556">
    <property type="term" value="P:S-adenosylmethionine biosynthetic process"/>
    <property type="evidence" value="ECO:0007669"/>
    <property type="project" value="UniProtKB-UniRule"/>
</dbReference>
<comment type="function">
    <text evidence="10">Catalyzes the formation of S-adenosylmethionine (AdoMet) from methionine and ATP. The overall synthetic reaction is composed of two sequential steps, AdoMet formation and the subsequent tripolyphosphate hydrolysis which occurs prior to release of AdoMet from the enzyme.</text>
</comment>
<keyword evidence="7 10" id="KW-0067">ATP-binding</keyword>
<comment type="cofactor">
    <cofactor evidence="10">
        <name>K(+)</name>
        <dbReference type="ChEBI" id="CHEBI:29103"/>
    </cofactor>
    <text evidence="10">Binds 1 potassium ion per subunit.</text>
</comment>
<evidence type="ECO:0000259" key="14">
    <source>
        <dbReference type="Pfam" id="PF02772"/>
    </source>
</evidence>
<evidence type="ECO:0000256" key="4">
    <source>
        <dbReference type="ARBA" id="ARBA00022679"/>
    </source>
</evidence>
<keyword evidence="8 10" id="KW-0460">Magnesium</keyword>
<dbReference type="AlphaFoldDB" id="A0A445N2J0"/>
<feature type="domain" description="S-adenosylmethionine synthetase N-terminal" evidence="13">
    <location>
        <begin position="5"/>
        <end position="103"/>
    </location>
</feature>
<dbReference type="Gene3D" id="3.30.300.10">
    <property type="match status" value="3"/>
</dbReference>
<evidence type="ECO:0000256" key="11">
    <source>
        <dbReference type="RuleBase" id="RU000542"/>
    </source>
</evidence>
<dbReference type="FunFam" id="3.30.300.10:FF:000003">
    <property type="entry name" value="S-adenosylmethionine synthase"/>
    <property type="match status" value="1"/>
</dbReference>
<gene>
    <name evidence="10 16" type="primary">metK</name>
    <name evidence="16" type="ORF">PITCH_A780059</name>
</gene>
<dbReference type="InterPro" id="IPR022631">
    <property type="entry name" value="ADOMET_SYNTHASE_CS"/>
</dbReference>
<feature type="binding site" evidence="10">
    <location>
        <position position="45"/>
    </location>
    <ligand>
        <name>K(+)</name>
        <dbReference type="ChEBI" id="CHEBI:29103"/>
    </ligand>
</feature>
<comment type="subunit">
    <text evidence="10">Homotetramer; dimer of dimers.</text>
</comment>
<dbReference type="PIRSF" id="PIRSF000497">
    <property type="entry name" value="MAT"/>
    <property type="match status" value="1"/>
</dbReference>
<dbReference type="UniPathway" id="UPA00315">
    <property type="reaction ID" value="UER00080"/>
</dbReference>
<dbReference type="InterPro" id="IPR022636">
    <property type="entry name" value="S-AdoMet_synthetase_sfam"/>
</dbReference>
<feature type="binding site" description="in other chain" evidence="10">
    <location>
        <begin position="248"/>
        <end position="249"/>
    </location>
    <ligand>
        <name>ATP</name>
        <dbReference type="ChEBI" id="CHEBI:30616"/>
        <note>ligand shared between two neighboring subunits</note>
    </ligand>
</feature>
<feature type="binding site" description="in other chain" evidence="10">
    <location>
        <begin position="233"/>
        <end position="234"/>
    </location>
    <ligand>
        <name>ATP</name>
        <dbReference type="ChEBI" id="CHEBI:30616"/>
        <note>ligand shared between two neighboring subunits</note>
    </ligand>
</feature>
<dbReference type="PANTHER" id="PTHR11964">
    <property type="entry name" value="S-ADENOSYLMETHIONINE SYNTHETASE"/>
    <property type="match status" value="1"/>
</dbReference>
<dbReference type="InterPro" id="IPR022628">
    <property type="entry name" value="S-AdoMet_synt_N"/>
</dbReference>
<name>A0A445N2J0_9BACT</name>
<evidence type="ECO:0000256" key="8">
    <source>
        <dbReference type="ARBA" id="ARBA00022842"/>
    </source>
</evidence>
<proteinExistence type="inferred from homology"/>
<organism evidence="16">
    <name type="scientific">uncultured Desulfobacterium sp</name>
    <dbReference type="NCBI Taxonomy" id="201089"/>
    <lineage>
        <taxon>Bacteria</taxon>
        <taxon>Pseudomonadati</taxon>
        <taxon>Thermodesulfobacteriota</taxon>
        <taxon>Desulfobacteria</taxon>
        <taxon>Desulfobacterales</taxon>
        <taxon>Desulfobacteriaceae</taxon>
        <taxon>Desulfobacterium</taxon>
        <taxon>environmental samples</taxon>
    </lineage>
</organism>
<dbReference type="InterPro" id="IPR022630">
    <property type="entry name" value="S-AdoMet_synt_C"/>
</dbReference>
<keyword evidence="3 10" id="KW-0554">One-carbon metabolism</keyword>
<feature type="binding site" description="in other chain" evidence="10">
    <location>
        <position position="17"/>
    </location>
    <ligand>
        <name>ATP</name>
        <dbReference type="ChEBI" id="CHEBI:30616"/>
        <note>ligand shared between two neighboring subunits</note>
    </ligand>
</feature>
<feature type="binding site" evidence="10">
    <location>
        <position position="242"/>
    </location>
    <ligand>
        <name>ATP</name>
        <dbReference type="ChEBI" id="CHEBI:30616"/>
        <note>ligand shared between two neighboring subunits</note>
    </ligand>
</feature>
<feature type="binding site" description="in other chain" evidence="10">
    <location>
        <position position="58"/>
    </location>
    <ligand>
        <name>L-methionine</name>
        <dbReference type="ChEBI" id="CHEBI:57844"/>
        <note>ligand shared between two neighboring subunits</note>
    </ligand>
</feature>
<feature type="domain" description="S-adenosylmethionine synthetase C-terminal" evidence="15">
    <location>
        <begin position="236"/>
        <end position="375"/>
    </location>
</feature>
<dbReference type="EC" id="2.5.1.6" evidence="10"/>
<reference evidence="16" key="1">
    <citation type="submission" date="2018-01" db="EMBL/GenBank/DDBJ databases">
        <authorList>
            <person name="Regsiter A."/>
            <person name="William W."/>
        </authorList>
    </citation>
    <scope>NUCLEOTIDE SEQUENCE</scope>
    <source>
        <strain evidence="16">TRIP AH-1</strain>
    </source>
</reference>
<evidence type="ECO:0000256" key="7">
    <source>
        <dbReference type="ARBA" id="ARBA00022840"/>
    </source>
</evidence>
<feature type="binding site" evidence="10">
    <location>
        <position position="269"/>
    </location>
    <ligand>
        <name>ATP</name>
        <dbReference type="ChEBI" id="CHEBI:30616"/>
        <note>ligand shared between two neighboring subunits</note>
    </ligand>
</feature>
<dbReference type="PROSITE" id="PS00376">
    <property type="entry name" value="ADOMET_SYNTHASE_1"/>
    <property type="match status" value="1"/>
</dbReference>
<feature type="domain" description="S-adenosylmethionine synthetase central" evidence="14">
    <location>
        <begin position="117"/>
        <end position="234"/>
    </location>
</feature>
<evidence type="ECO:0000256" key="12">
    <source>
        <dbReference type="RuleBase" id="RU004462"/>
    </source>
</evidence>
<comment type="similarity">
    <text evidence="2 10 12">Belongs to the AdoMet synthase family.</text>
</comment>
<feature type="binding site" description="in other chain" evidence="10">
    <location>
        <position position="101"/>
    </location>
    <ligand>
        <name>L-methionine</name>
        <dbReference type="ChEBI" id="CHEBI:57844"/>
        <note>ligand shared between two neighboring subunits</note>
    </ligand>
</feature>
<evidence type="ECO:0000256" key="5">
    <source>
        <dbReference type="ARBA" id="ARBA00022723"/>
    </source>
</evidence>
<comment type="pathway">
    <text evidence="1 10">Amino-acid biosynthesis; S-adenosyl-L-methionine biosynthesis; S-adenosyl-L-methionine from L-methionine: step 1/1.</text>
</comment>
<feature type="binding site" evidence="10">
    <location>
        <position position="19"/>
    </location>
    <ligand>
        <name>Mg(2+)</name>
        <dbReference type="ChEBI" id="CHEBI:18420"/>
    </ligand>
</feature>
<evidence type="ECO:0000256" key="3">
    <source>
        <dbReference type="ARBA" id="ARBA00022563"/>
    </source>
</evidence>